<dbReference type="AlphaFoldDB" id="A0A927RGQ6"/>
<evidence type="ECO:0000256" key="4">
    <source>
        <dbReference type="ARBA" id="ARBA00022679"/>
    </source>
</evidence>
<keyword evidence="10" id="KW-0472">Membrane</keyword>
<dbReference type="GO" id="GO:0005524">
    <property type="term" value="F:ATP binding"/>
    <property type="evidence" value="ECO:0007669"/>
    <property type="project" value="UniProtKB-KW"/>
</dbReference>
<reference evidence="14" key="1">
    <citation type="submission" date="2020-10" db="EMBL/GenBank/DDBJ databases">
        <title>Sequencing the genomes of 1000 actinobacteria strains.</title>
        <authorList>
            <person name="Klenk H.-P."/>
        </authorList>
    </citation>
    <scope>NUCLEOTIDE SEQUENCE</scope>
    <source>
        <strain evidence="14">DSM 45354</strain>
    </source>
</reference>
<dbReference type="SUPFAM" id="SSF55874">
    <property type="entry name" value="ATPase domain of HSP90 chaperone/DNA topoisomerase II/histidine kinase"/>
    <property type="match status" value="1"/>
</dbReference>
<dbReference type="GO" id="GO:0046983">
    <property type="term" value="F:protein dimerization activity"/>
    <property type="evidence" value="ECO:0007669"/>
    <property type="project" value="InterPro"/>
</dbReference>
<gene>
    <name evidence="14" type="ORF">HEB94_001274</name>
</gene>
<evidence type="ECO:0000259" key="12">
    <source>
        <dbReference type="Pfam" id="PF07730"/>
    </source>
</evidence>
<evidence type="ECO:0000256" key="2">
    <source>
        <dbReference type="ARBA" id="ARBA00012438"/>
    </source>
</evidence>
<feature type="domain" description="Histidine kinase/HSP90-like ATPase" evidence="11">
    <location>
        <begin position="307"/>
        <end position="413"/>
    </location>
</feature>
<evidence type="ECO:0000256" key="6">
    <source>
        <dbReference type="ARBA" id="ARBA00022777"/>
    </source>
</evidence>
<keyword evidence="5" id="KW-0547">Nucleotide-binding</keyword>
<keyword evidence="15" id="KW-1185">Reference proteome</keyword>
<keyword evidence="7" id="KW-0067">ATP-binding</keyword>
<evidence type="ECO:0000259" key="13">
    <source>
        <dbReference type="Pfam" id="PF23539"/>
    </source>
</evidence>
<keyword evidence="8" id="KW-0902">Two-component regulatory system</keyword>
<organism evidence="14 15">
    <name type="scientific">Actinopolymorpha pittospori</name>
    <dbReference type="NCBI Taxonomy" id="648752"/>
    <lineage>
        <taxon>Bacteria</taxon>
        <taxon>Bacillati</taxon>
        <taxon>Actinomycetota</taxon>
        <taxon>Actinomycetes</taxon>
        <taxon>Propionibacteriales</taxon>
        <taxon>Actinopolymorphaceae</taxon>
        <taxon>Actinopolymorpha</taxon>
    </lineage>
</organism>
<feature type="region of interest" description="Disordered" evidence="9">
    <location>
        <begin position="346"/>
        <end position="379"/>
    </location>
</feature>
<keyword evidence="10" id="KW-1133">Transmembrane helix</keyword>
<keyword evidence="3" id="KW-0597">Phosphoprotein</keyword>
<evidence type="ECO:0000256" key="3">
    <source>
        <dbReference type="ARBA" id="ARBA00022553"/>
    </source>
</evidence>
<evidence type="ECO:0000256" key="7">
    <source>
        <dbReference type="ARBA" id="ARBA00022840"/>
    </source>
</evidence>
<dbReference type="RefSeq" id="WP_192748966.1">
    <property type="nucleotide sequence ID" value="NZ_BAABJL010000169.1"/>
</dbReference>
<evidence type="ECO:0000256" key="1">
    <source>
        <dbReference type="ARBA" id="ARBA00000085"/>
    </source>
</evidence>
<dbReference type="Pfam" id="PF23539">
    <property type="entry name" value="DUF7134"/>
    <property type="match status" value="1"/>
</dbReference>
<dbReference type="GO" id="GO:0000155">
    <property type="term" value="F:phosphorelay sensor kinase activity"/>
    <property type="evidence" value="ECO:0007669"/>
    <property type="project" value="InterPro"/>
</dbReference>
<evidence type="ECO:0000256" key="5">
    <source>
        <dbReference type="ARBA" id="ARBA00022741"/>
    </source>
</evidence>
<evidence type="ECO:0000259" key="11">
    <source>
        <dbReference type="Pfam" id="PF02518"/>
    </source>
</evidence>
<dbReference type="Gene3D" id="1.20.5.1930">
    <property type="match status" value="1"/>
</dbReference>
<feature type="transmembrane region" description="Helical" evidence="10">
    <location>
        <begin position="12"/>
        <end position="29"/>
    </location>
</feature>
<accession>A0A927RGQ6</accession>
<keyword evidence="6 14" id="KW-0418">Kinase</keyword>
<dbReference type="CDD" id="cd16917">
    <property type="entry name" value="HATPase_UhpB-NarQ-NarX-like"/>
    <property type="match status" value="1"/>
</dbReference>
<comment type="catalytic activity">
    <reaction evidence="1">
        <text>ATP + protein L-histidine = ADP + protein N-phospho-L-histidine.</text>
        <dbReference type="EC" id="2.7.13.3"/>
    </reaction>
</comment>
<dbReference type="EMBL" id="JADBEM010000001">
    <property type="protein sequence ID" value="MBE1604426.1"/>
    <property type="molecule type" value="Genomic_DNA"/>
</dbReference>
<comment type="caution">
    <text evidence="14">The sequence shown here is derived from an EMBL/GenBank/DDBJ whole genome shotgun (WGS) entry which is preliminary data.</text>
</comment>
<dbReference type="InterPro" id="IPR036890">
    <property type="entry name" value="HATPase_C_sf"/>
</dbReference>
<sequence>MQDSIRRFRPPAWAQDLLLALFITVMQVQGTISRTANDPDAVLRPLTDLGHLGYVLLVTGGAVVAVRRRWPVAVFTATALTSLAYYALDFPDGPGWLGLFVALYTLTAHGDGRRSLVTAGVGITALSACWLIAATDIEPRAAIGWVFFRIGASVMSAALGESVRSRRFIAAEALERAEVAERTREEEARARVDAERLRIAREVHDTVAHAIAIINVQSGVTAHVLDKRPDRARETLKAIEQTSSRALQEMRAILGVLRDDTDDGDGRVPYPGLGQIDELTAKAREAGLDVDLEATSPPPPLPTAVGSAVYRILQESITNVIRHVGPTRVTVVVDYGADTVEVRVSDEGRRNGSLAAGATRPDEGRNENGMPGSGKPGRGLIGMRERCQLLGGELDASPLPGGGFAVTARLPMAPTGPHV</sequence>
<dbReference type="EC" id="2.7.13.3" evidence="2"/>
<name>A0A927RGQ6_9ACTN</name>
<feature type="transmembrane region" description="Helical" evidence="10">
    <location>
        <begin position="141"/>
        <end position="159"/>
    </location>
</feature>
<dbReference type="PANTHER" id="PTHR24421:SF10">
    <property type="entry name" value="NITRATE_NITRITE SENSOR PROTEIN NARQ"/>
    <property type="match status" value="1"/>
</dbReference>
<evidence type="ECO:0000256" key="10">
    <source>
        <dbReference type="SAM" id="Phobius"/>
    </source>
</evidence>
<dbReference type="Gene3D" id="3.30.565.10">
    <property type="entry name" value="Histidine kinase-like ATPase, C-terminal domain"/>
    <property type="match status" value="1"/>
</dbReference>
<dbReference type="InterPro" id="IPR011712">
    <property type="entry name" value="Sig_transdc_His_kin_sub3_dim/P"/>
</dbReference>
<dbReference type="PANTHER" id="PTHR24421">
    <property type="entry name" value="NITRATE/NITRITE SENSOR PROTEIN NARX-RELATED"/>
    <property type="match status" value="1"/>
</dbReference>
<feature type="domain" description="Signal transduction histidine kinase subgroup 3 dimerisation and phosphoacceptor" evidence="12">
    <location>
        <begin position="195"/>
        <end position="260"/>
    </location>
</feature>
<dbReference type="InterPro" id="IPR055558">
    <property type="entry name" value="DUF7134"/>
</dbReference>
<dbReference type="Proteomes" id="UP000638648">
    <property type="component" value="Unassembled WGS sequence"/>
</dbReference>
<feature type="transmembrane region" description="Helical" evidence="10">
    <location>
        <begin position="49"/>
        <end position="65"/>
    </location>
</feature>
<dbReference type="InterPro" id="IPR003594">
    <property type="entry name" value="HATPase_dom"/>
</dbReference>
<dbReference type="Pfam" id="PF07730">
    <property type="entry name" value="HisKA_3"/>
    <property type="match status" value="1"/>
</dbReference>
<protein>
    <recommendedName>
        <fullName evidence="2">histidine kinase</fullName>
        <ecNumber evidence="2">2.7.13.3</ecNumber>
    </recommendedName>
</protein>
<evidence type="ECO:0000313" key="15">
    <source>
        <dbReference type="Proteomes" id="UP000638648"/>
    </source>
</evidence>
<dbReference type="Pfam" id="PF02518">
    <property type="entry name" value="HATPase_c"/>
    <property type="match status" value="1"/>
</dbReference>
<keyword evidence="4" id="KW-0808">Transferase</keyword>
<feature type="transmembrane region" description="Helical" evidence="10">
    <location>
        <begin position="116"/>
        <end position="135"/>
    </location>
</feature>
<evidence type="ECO:0000313" key="14">
    <source>
        <dbReference type="EMBL" id="MBE1604426.1"/>
    </source>
</evidence>
<keyword evidence="10" id="KW-0812">Transmembrane</keyword>
<evidence type="ECO:0000256" key="8">
    <source>
        <dbReference type="ARBA" id="ARBA00023012"/>
    </source>
</evidence>
<dbReference type="InterPro" id="IPR050482">
    <property type="entry name" value="Sensor_HK_TwoCompSys"/>
</dbReference>
<evidence type="ECO:0000256" key="9">
    <source>
        <dbReference type="SAM" id="MobiDB-lite"/>
    </source>
</evidence>
<dbReference type="GO" id="GO:0016020">
    <property type="term" value="C:membrane"/>
    <property type="evidence" value="ECO:0007669"/>
    <property type="project" value="InterPro"/>
</dbReference>
<proteinExistence type="predicted"/>
<feature type="domain" description="DUF7134" evidence="13">
    <location>
        <begin position="14"/>
        <end position="167"/>
    </location>
</feature>
<feature type="transmembrane region" description="Helical" evidence="10">
    <location>
        <begin position="72"/>
        <end position="88"/>
    </location>
</feature>